<proteinExistence type="predicted"/>
<name>A0A6J4UHU5_9BACT</name>
<feature type="non-terminal residue" evidence="1">
    <location>
        <position position="94"/>
    </location>
</feature>
<reference evidence="1" key="1">
    <citation type="submission" date="2020-02" db="EMBL/GenBank/DDBJ databases">
        <authorList>
            <person name="Meier V. D."/>
        </authorList>
    </citation>
    <scope>NUCLEOTIDE SEQUENCE</scope>
    <source>
        <strain evidence="1">AVDCRST_MAG87</strain>
    </source>
</reference>
<dbReference type="AlphaFoldDB" id="A0A6J4UHU5"/>
<accession>A0A6J4UHU5</accession>
<gene>
    <name evidence="1" type="ORF">AVDCRST_MAG87-843</name>
</gene>
<organism evidence="1">
    <name type="scientific">uncultured Thermomicrobiales bacterium</name>
    <dbReference type="NCBI Taxonomy" id="1645740"/>
    <lineage>
        <taxon>Bacteria</taxon>
        <taxon>Pseudomonadati</taxon>
        <taxon>Thermomicrobiota</taxon>
        <taxon>Thermomicrobia</taxon>
        <taxon>Thermomicrobiales</taxon>
        <taxon>environmental samples</taxon>
    </lineage>
</organism>
<protein>
    <submittedName>
        <fullName evidence="1">Uncharacterized protein</fullName>
    </submittedName>
</protein>
<sequence>MDVSIDGGELALLEGAKPPVPQRPLAPDEEVAVAVWTDGPVGAIMSIWHDPDDEEQPLYRFITLFERLDGAWTRKDTGGDYWPFQYGGRPVFER</sequence>
<dbReference type="EMBL" id="CADCWJ010000201">
    <property type="protein sequence ID" value="CAA9550747.1"/>
    <property type="molecule type" value="Genomic_DNA"/>
</dbReference>
<evidence type="ECO:0000313" key="1">
    <source>
        <dbReference type="EMBL" id="CAA9550747.1"/>
    </source>
</evidence>